<sequence>MPPIIKNNFKINNSMKKQTLLILFVLSFTLNFAQEKKEKPKEGWNTKGNISFLFNQSAFSDWVAGGQNNIAG</sequence>
<dbReference type="AlphaFoldDB" id="A0A3B0UZ90"/>
<accession>A0A3B0UZ90</accession>
<dbReference type="EMBL" id="UOER01000340">
    <property type="protein sequence ID" value="VAW25254.1"/>
    <property type="molecule type" value="Genomic_DNA"/>
</dbReference>
<proteinExistence type="predicted"/>
<organism evidence="1">
    <name type="scientific">hydrothermal vent metagenome</name>
    <dbReference type="NCBI Taxonomy" id="652676"/>
    <lineage>
        <taxon>unclassified sequences</taxon>
        <taxon>metagenomes</taxon>
        <taxon>ecological metagenomes</taxon>
    </lineage>
</organism>
<reference evidence="1" key="1">
    <citation type="submission" date="2018-06" db="EMBL/GenBank/DDBJ databases">
        <authorList>
            <person name="Zhirakovskaya E."/>
        </authorList>
    </citation>
    <scope>NUCLEOTIDE SEQUENCE</scope>
</reference>
<feature type="non-terminal residue" evidence="1">
    <location>
        <position position="72"/>
    </location>
</feature>
<evidence type="ECO:0000313" key="1">
    <source>
        <dbReference type="EMBL" id="VAW25254.1"/>
    </source>
</evidence>
<name>A0A3B0UZ90_9ZZZZ</name>
<protein>
    <submittedName>
        <fullName evidence="1">Uncharacterized protein</fullName>
    </submittedName>
</protein>
<gene>
    <name evidence="1" type="ORF">MNBD_BACTEROID04-610</name>
</gene>